<gene>
    <name evidence="12" type="ordered locus">Mlg_2813</name>
</gene>
<dbReference type="Pfam" id="PF01656">
    <property type="entry name" value="CbiA"/>
    <property type="match status" value="1"/>
</dbReference>
<dbReference type="SUPFAM" id="SSF52317">
    <property type="entry name" value="Class I glutamine amidotransferase-like"/>
    <property type="match status" value="1"/>
</dbReference>
<name>Q0A4T4_ALKEH</name>
<evidence type="ECO:0000256" key="9">
    <source>
        <dbReference type="ARBA" id="ARBA00022962"/>
    </source>
</evidence>
<evidence type="ECO:0000256" key="7">
    <source>
        <dbReference type="ARBA" id="ARBA00022840"/>
    </source>
</evidence>
<organism evidence="12 13">
    <name type="scientific">Alkalilimnicola ehrlichii (strain ATCC BAA-1101 / DSM 17681 / MLHE-1)</name>
    <dbReference type="NCBI Taxonomy" id="187272"/>
    <lineage>
        <taxon>Bacteria</taxon>
        <taxon>Pseudomonadati</taxon>
        <taxon>Pseudomonadota</taxon>
        <taxon>Gammaproteobacteria</taxon>
        <taxon>Chromatiales</taxon>
        <taxon>Ectothiorhodospiraceae</taxon>
        <taxon>Alkalilimnicola</taxon>
    </lineage>
</organism>
<dbReference type="InterPro" id="IPR029062">
    <property type="entry name" value="Class_I_gatase-like"/>
</dbReference>
<dbReference type="EMBL" id="CP000453">
    <property type="protein sequence ID" value="ABI58153.1"/>
    <property type="molecule type" value="Genomic_DNA"/>
</dbReference>
<dbReference type="CDD" id="cd03130">
    <property type="entry name" value="GATase1_CobB"/>
    <property type="match status" value="1"/>
</dbReference>
<keyword evidence="7" id="KW-0067">ATP-binding</keyword>
<dbReference type="HOGENOM" id="CLU_022752_0_2_6"/>
<evidence type="ECO:0000256" key="1">
    <source>
        <dbReference type="ARBA" id="ARBA00001946"/>
    </source>
</evidence>
<dbReference type="Proteomes" id="UP000001962">
    <property type="component" value="Chromosome"/>
</dbReference>
<sequence length="431" mass="46159">MTRHCPAMLVTAPASGQGKTTVCAALARYHRNQGRTVRVFKTGPDFLDPLMLTRASGAPVRQIDLWMVGRQESRRQLYQAAAEADLILIEGSMGLYDGVPSSADLAEAFGVPVCLLIDASAMGQTFGAVAYGLAEYRADVTVAGVLANRVAGEGHTRLLRESLPAGMTWFGALPRSPAAQFPDRHLGLCQPEEVDDLDGRLDEVAAAMGKTGAGALPPPVAFRPEPEVPTPGLLAGRRIGIARDEAFSFIYPANVDGLRALGAEVTWFSPLHDEALPAVDAVWLPGGYPELHLEALSRNHAMHRALAVHVAAERPLLAECGGFLYLLEELVDGEGHAAPMAGLLPGRAWMRPRLTALGLQRADYPSGGLRGHTFHHSQAEVALTPWFHCERLRGGKGEAVYRRGSVVAGYQHHYFPSSPEATAELLGGPVQ</sequence>
<dbReference type="Gene3D" id="3.40.50.300">
    <property type="entry name" value="P-loop containing nucleotide triphosphate hydrolases"/>
    <property type="match status" value="1"/>
</dbReference>
<dbReference type="NCBIfam" id="NF002204">
    <property type="entry name" value="PRK01077.1"/>
    <property type="match status" value="1"/>
</dbReference>
<dbReference type="Pfam" id="PF07685">
    <property type="entry name" value="GATase_3"/>
    <property type="match status" value="1"/>
</dbReference>
<keyword evidence="5 12" id="KW-0436">Ligase</keyword>
<evidence type="ECO:0000256" key="8">
    <source>
        <dbReference type="ARBA" id="ARBA00022842"/>
    </source>
</evidence>
<evidence type="ECO:0000259" key="11">
    <source>
        <dbReference type="Pfam" id="PF07685"/>
    </source>
</evidence>
<dbReference type="eggNOG" id="COG1797">
    <property type="taxonomic scope" value="Bacteria"/>
</dbReference>
<accession>Q0A4T4</accession>
<dbReference type="GO" id="GO:0005524">
    <property type="term" value="F:ATP binding"/>
    <property type="evidence" value="ECO:0007669"/>
    <property type="project" value="UniProtKB-KW"/>
</dbReference>
<dbReference type="Gene3D" id="3.40.50.880">
    <property type="match status" value="1"/>
</dbReference>
<reference evidence="13" key="1">
    <citation type="submission" date="2006-08" db="EMBL/GenBank/DDBJ databases">
        <title>Complete sequence of Alkalilimnicola ehrilichei MLHE-1.</title>
        <authorList>
            <person name="Copeland A."/>
            <person name="Lucas S."/>
            <person name="Lapidus A."/>
            <person name="Barry K."/>
            <person name="Detter J.C."/>
            <person name="Glavina del Rio T."/>
            <person name="Hammon N."/>
            <person name="Israni S."/>
            <person name="Dalin E."/>
            <person name="Tice H."/>
            <person name="Pitluck S."/>
            <person name="Sims D."/>
            <person name="Brettin T."/>
            <person name="Bruce D."/>
            <person name="Han C."/>
            <person name="Tapia R."/>
            <person name="Gilna P."/>
            <person name="Schmutz J."/>
            <person name="Larimer F."/>
            <person name="Land M."/>
            <person name="Hauser L."/>
            <person name="Kyrpides N."/>
            <person name="Mikhailova N."/>
            <person name="Oremland R.S."/>
            <person name="Hoeft S.E."/>
            <person name="Switzer-Blum J."/>
            <person name="Kulp T."/>
            <person name="King G."/>
            <person name="Tabita R."/>
            <person name="Witte B."/>
            <person name="Santini J.M."/>
            <person name="Basu P."/>
            <person name="Hollibaugh J.T."/>
            <person name="Xie G."/>
            <person name="Stolz J.F."/>
            <person name="Richardson P."/>
        </authorList>
    </citation>
    <scope>NUCLEOTIDE SEQUENCE [LARGE SCALE GENOMIC DNA]</scope>
    <source>
        <strain evidence="13">ATCC BAA-1101 / DSM 17681 / MLHE-1</strain>
    </source>
</reference>
<proteinExistence type="inferred from homology"/>
<dbReference type="KEGG" id="aeh:Mlg_2813"/>
<dbReference type="InterPro" id="IPR002586">
    <property type="entry name" value="CobQ/CobB/MinD/ParA_Nub-bd_dom"/>
</dbReference>
<evidence type="ECO:0000313" key="12">
    <source>
        <dbReference type="EMBL" id="ABI58153.1"/>
    </source>
</evidence>
<evidence type="ECO:0000256" key="2">
    <source>
        <dbReference type="ARBA" id="ARBA00004953"/>
    </source>
</evidence>
<dbReference type="InterPro" id="IPR027417">
    <property type="entry name" value="P-loop_NTPase"/>
</dbReference>
<feature type="domain" description="CobB/CobQ-like glutamine amidotransferase" evidence="11">
    <location>
        <begin position="238"/>
        <end position="417"/>
    </location>
</feature>
<protein>
    <submittedName>
        <fullName evidence="12">Cobyrinate a,c-diamide synthase</fullName>
        <ecNumber evidence="12">6.3.5.-</ecNumber>
    </submittedName>
</protein>
<evidence type="ECO:0000256" key="6">
    <source>
        <dbReference type="ARBA" id="ARBA00022741"/>
    </source>
</evidence>
<evidence type="ECO:0000259" key="10">
    <source>
        <dbReference type="Pfam" id="PF01656"/>
    </source>
</evidence>
<keyword evidence="9" id="KW-0315">Glutamine amidotransferase</keyword>
<dbReference type="EC" id="6.3.5.-" evidence="12"/>
<dbReference type="PROSITE" id="PS51274">
    <property type="entry name" value="GATASE_COBBQ"/>
    <property type="match status" value="1"/>
</dbReference>
<dbReference type="PANTHER" id="PTHR43873:SF1">
    <property type="entry name" value="COBYRINATE A,C-DIAMIDE SYNTHASE"/>
    <property type="match status" value="1"/>
</dbReference>
<dbReference type="PANTHER" id="PTHR43873">
    <property type="entry name" value="COBYRINATE A,C-DIAMIDE SYNTHASE"/>
    <property type="match status" value="1"/>
</dbReference>
<dbReference type="AlphaFoldDB" id="Q0A4T4"/>
<dbReference type="InterPro" id="IPR004484">
    <property type="entry name" value="CbiA/CobB_synth"/>
</dbReference>
<comment type="similarity">
    <text evidence="3">Belongs to the CobB/CobQ family. CobQ subfamily.</text>
</comment>
<dbReference type="GO" id="GO:0042242">
    <property type="term" value="F:cobyrinic acid a,c-diamide synthase activity"/>
    <property type="evidence" value="ECO:0007669"/>
    <property type="project" value="InterPro"/>
</dbReference>
<dbReference type="GO" id="GO:0009236">
    <property type="term" value="P:cobalamin biosynthetic process"/>
    <property type="evidence" value="ECO:0007669"/>
    <property type="project" value="UniProtKB-KW"/>
</dbReference>
<comment type="pathway">
    <text evidence="2">Cofactor biosynthesis; adenosylcobalamin biosynthesis.</text>
</comment>
<evidence type="ECO:0000313" key="13">
    <source>
        <dbReference type="Proteomes" id="UP000001962"/>
    </source>
</evidence>
<keyword evidence="4" id="KW-0169">Cobalamin biosynthesis</keyword>
<dbReference type="InterPro" id="IPR011698">
    <property type="entry name" value="GATase_3"/>
</dbReference>
<evidence type="ECO:0000256" key="4">
    <source>
        <dbReference type="ARBA" id="ARBA00022573"/>
    </source>
</evidence>
<evidence type="ECO:0000256" key="3">
    <source>
        <dbReference type="ARBA" id="ARBA00006205"/>
    </source>
</evidence>
<keyword evidence="8" id="KW-0460">Magnesium</keyword>
<feature type="domain" description="CobQ/CobB/MinD/ParA nucleotide binding" evidence="10">
    <location>
        <begin position="9"/>
        <end position="179"/>
    </location>
</feature>
<dbReference type="SUPFAM" id="SSF52540">
    <property type="entry name" value="P-loop containing nucleoside triphosphate hydrolases"/>
    <property type="match status" value="1"/>
</dbReference>
<keyword evidence="6" id="KW-0547">Nucleotide-binding</keyword>
<comment type="cofactor">
    <cofactor evidence="1">
        <name>Mg(2+)</name>
        <dbReference type="ChEBI" id="CHEBI:18420"/>
    </cofactor>
</comment>
<evidence type="ECO:0000256" key="5">
    <source>
        <dbReference type="ARBA" id="ARBA00022598"/>
    </source>
</evidence>
<keyword evidence="13" id="KW-1185">Reference proteome</keyword>